<dbReference type="SMR" id="A0A9R0B9J3"/>
<dbReference type="KEGG" id="ccar:109063431"/>
<evidence type="ECO:0000256" key="3">
    <source>
        <dbReference type="ARBA" id="ARBA00023180"/>
    </source>
</evidence>
<evidence type="ECO:0000259" key="5">
    <source>
        <dbReference type="PROSITE" id="PS51233"/>
    </source>
</evidence>
<keyword evidence="1" id="KW-0677">Repeat</keyword>
<name>A0A9R0B9J3_CYPCA</name>
<proteinExistence type="predicted"/>
<accession>A0A9R0B9J3</accession>
<evidence type="ECO:0000256" key="4">
    <source>
        <dbReference type="SAM" id="SignalP"/>
    </source>
</evidence>
<keyword evidence="2" id="KW-1015">Disulfide bond</keyword>
<dbReference type="InterPro" id="IPR014853">
    <property type="entry name" value="VWF/SSPO/ZAN-like_Cys-rich_dom"/>
</dbReference>
<dbReference type="InterPro" id="IPR002919">
    <property type="entry name" value="TIL_dom"/>
</dbReference>
<evidence type="ECO:0000256" key="1">
    <source>
        <dbReference type="ARBA" id="ARBA00022737"/>
    </source>
</evidence>
<dbReference type="OrthoDB" id="6236007at2759"/>
<dbReference type="InterPro" id="IPR025615">
    <property type="entry name" value="TILa_dom"/>
</dbReference>
<dbReference type="FunFam" id="2.10.25.10:FF:000055">
    <property type="entry name" value="alpha-tectorin isoform X1"/>
    <property type="match status" value="8"/>
</dbReference>
<dbReference type="RefSeq" id="XP_042627459.1">
    <property type="nucleotide sequence ID" value="XM_042771525.1"/>
</dbReference>
<evidence type="ECO:0000256" key="2">
    <source>
        <dbReference type="ARBA" id="ARBA00023157"/>
    </source>
</evidence>
<feature type="signal peptide" evidence="4">
    <location>
        <begin position="1"/>
        <end position="21"/>
    </location>
</feature>
<organism evidence="6">
    <name type="scientific">Cyprinus carpio</name>
    <name type="common">Common carp</name>
    <dbReference type="NCBI Taxonomy" id="7962"/>
    <lineage>
        <taxon>Eukaryota</taxon>
        <taxon>Metazoa</taxon>
        <taxon>Chordata</taxon>
        <taxon>Craniata</taxon>
        <taxon>Vertebrata</taxon>
        <taxon>Euteleostomi</taxon>
        <taxon>Actinopterygii</taxon>
        <taxon>Neopterygii</taxon>
        <taxon>Teleostei</taxon>
        <taxon>Ostariophysi</taxon>
        <taxon>Cypriniformes</taxon>
        <taxon>Cyprinidae</taxon>
        <taxon>Cyprininae</taxon>
        <taxon>Cyprinus</taxon>
    </lineage>
</organism>
<feature type="domain" description="VWFD" evidence="5">
    <location>
        <begin position="3277"/>
        <end position="3457"/>
    </location>
</feature>
<dbReference type="InterPro" id="IPR001846">
    <property type="entry name" value="VWF_type-D"/>
</dbReference>
<dbReference type="PANTHER" id="PTHR11339">
    <property type="entry name" value="EXTRACELLULAR MATRIX GLYCOPROTEIN RELATED"/>
    <property type="match status" value="1"/>
</dbReference>
<feature type="domain" description="VWFD" evidence="5">
    <location>
        <begin position="1239"/>
        <end position="1425"/>
    </location>
</feature>
<dbReference type="Pfam" id="PF00094">
    <property type="entry name" value="VWD"/>
    <property type="match status" value="9"/>
</dbReference>
<sequence>MGAKLLLVCFVIFLFWDGGQAQSAGQEFATAFMQNYVSPFDLPLFQLYITSLNSNCLVKVSVPSLTFTQAVQLTAGQSFTVTLPKTIELSGTRRSRKTVFIQASADITVSSLNSKQFTADTSLVYPMSEWGTEYFVFTPTNSPPSMLKEFVLVNGKEQNTVEVFLRAAVRFEGRLYGVGSKLLVVLDPFENAQIQSQGDLTGTRISSQLPVAVYSGHMCTWRFSKCNHVYEQLLPVQSWGTHFLVAPLSIQSQFDSIYIQASQSANITVQFGHTTLTAVLQRGRIVEYKIQFPNGLNIIADNGIQVFFLFNGVRTSRGVIYDPFLMNLLPNNRFCSSYALDGIAGFDNRALLIVPTNEKAGIHFDSSPLPGNLQWRVIENSEYSWTELVYQPGAAGHKLTHSNASYGVYSVGLQQGNGYGAPAACINPDLPPPRSCFSIICSEDEECQMNGFFPICVKKPLGICWAMGDPHYCTFDQRYFDFMGTCTYVVTRNCHENNSLPAFEVLAKNENRGDISVSYVARVTVNIGDITISVGSSEPGKVRIDQSLWSLPVVLDDVGVSMFQSGSFITILFNFGLSVQYDWDHFLMVSLPTPFINKVCGLCGNFNGDPNDDFTMPSNTLAPSVTTFGQSWKVHNLTLDEGCRDDKGGPGCDAQALRQWLGEKYCGLLMMAPFSQCHSVIDPSIYTQNCMYDVCMTDGQRNYLCKVLEVYASVCQRVGIQLTNWREVANCSYRCPENSHYEFCGSACPLTCMGLKSPLNCTLPCVETCTCDPGFVLSGSKCVPSTQCGCSYNGHYIPAGETFWADDACQRLCRCSTEGGHLECQDGGCGTGQHCQVENGIRGCYPVSQSTCLALGDPHYYTFDGNYFDFQGNCVYQLVGVCISYPGLVPFDVLVQNEFRGSRVVTFTKLLQIIVYNLTIVIDREYSGSVTVNGELLNLPLHLIEGQVSVFRSGWSAVVQTSFGLKVTFDWNSFATVTVPSTYMGAICGLCGNYNGNPEDDLTVRETALPASGPMEFGASWSVAKIPDCVHGCTENCQDCDPTRRSVYETSDFCGLLRDPQGPFKDCQTVLDSTPFFEDCVYDVCLYNGRRDLLCQAITAYVTACQAMGRTINPWRTAEFCGVQCPVHSHYELCGSGCEVTCHSLAPPAGCRGPCMEGCVCDKGYIRSGDRCVPFSQCGCLYGNRYYLLYQQFYPGNNCEEVCMCLPDGQVFCNRSSCGPYERCELVDGVHRCQPIRQAICEASGDPHYVSFDGLRFDFQGTCTYILSQSCGLERTNLTHFSILVENERWWPNRYHRVSVTQQVALTVYGSTIILRQNEPQILVNGVLTNLPYSSGSLNGSLVQAYKEGIYYIIKTGFGLHVTYDLLYYVTVTIPDNYRNKTCGLCGNFDGVPSNDFRLPDGNITHDVNVFGGAWKVDVPGAVCEDGCEGDTCLDCDPRLKAIFEKPPYCGVLVDPSGPFAACHAVLNPSAYLNDCVFDTCASSGSIRVVCDSVARYAFSCLRAGVVIQRWRTDNFCPMSCPAHSHYEPCTDVCSSACPGLTTIIQCPKTCTEGCACDDGYLFDGQQCTERQQCGCYQQGRTYKAGEVVYLDQCQQKCQCDPVKGFTCERANCPNGTQCFLRAGMWGCFYPDPCQDLHCREKETCRFERGNAVCVPQYNSTCWAWGDPHYHTFDGYEYDFQGTCKYVLSKTCGNLSGLVPFSVTQSNENRGSPDVSYVREVEVTVYGSTFIMVNHHTGQIMVDGLWFYLPLDHHDGRVRVRQSGNAALLETNFGLRVSFIWGWRVDLQLPSSYYGVVCGLCGNFNGNGGDERRDPAGILLPSLYQWAKSWRAEDSVTSACHVGCETDCPVCPPDLHALYETDTFCGVLTSTGQSVFSACHAKVNPQAFQQSCVYDLCFNNGDRRLLCQALETYVDLCRQEGVIIKDWRGRLNCSMSCPPNSHYEACASPCPATCPYPNQQPNCTDTCVEACVCDSGFVLSAGTCVPTNQCGCFYEGAYYQQGQTFWADEQCHRLCECDRNLSAVVCRESSCAVGESCSIVNGSRSCQPVLCNRSSCGPYERCELVDGVHRCQPIRQAICEASGDPHYVSFDGLRFDFQGTCTYILSQSCGLERTNLTHFSILVENERWWPNRYHRVSVTQQVALTVYGSTIILRQNEPQILVNGVLTNLPYSSSSLNGSLVQAYKEGIYYIIKTGFGLYVTYDLLYYVTVTIPDNYRNKTCGLCGNFDGVPSNDFRLPDGNITQDVNVFGRAWKVDVPGAVCEDGCEGDTCLDCDPRLKAIFEKPPYCGVLVDPSGPFAACHAVLNPSAYLNDCVFDTCASSGSISVVCDSVARYAFSCLRAGVVIQRWRTDNFCPMSCPAHSHYEPCTDVCSSACPGLTTIIQCPKTCTEGCACDDGYLFDGQQCTEHQQCGCYQQGRTYKAGEVVYLDQCQQKCQCDPVKGFTCERANCPNGTQCFLRAGMWGCFYPDPCQDLHCREKETCRFERGNAVCVPQYNSTCWAWGDPHYHTFDGYEYDFQGTCKYVLSKTCGNLSGLVPFSVTQSNENRGNPDVSYVREVEVTVYGSTFTMVNHHTGQIMVDGLWFYLPHDHHDGRVRVRQSGNAALLETNFGLRVSFIWGWRIDLHLPSSYYGVVCGLCGNFNGNGGDERRDPAGILLPSLYQWAKSWRAEDSVTSACHVGCETDCPVCPPDLHALYETDTFCGVLTSTGQSVFSACHAKVNPQAFQQSCVYDLCFNNGDRRLLCQALETYVDLCRQEGVIIKDWRGRLNCSMSCPPNSHYEACASPCPATCPYPNQQPNCTDTCVEACVCDSGFVLSAGTCVPTNQCGCFYEGAYYQQGQTFWADEQCHRLCECDRNLSAVVCRESSCAVGESCSIVNGSRRCQPVSRSAICTGSVDPHYRTFDGFHFDFQGTCVYQLAALCLHNASLVPFNVTVKNDHRWSSAVSFTNTVNVTVNGFTITLTREHPYQLLFDGQRAELPFWIQDVFVVVRSGNIAVVKTNFGLQVTFDWSNVVSVTLPNSYSGAVCGLCGNFNGVVKDDLAMHNGMMAPNASSLGQSWQVAATPGCSSADCLGAGCLTCTVTQRENAQRYCEIITNRTGPFRECHAQIDPRSYLEDCIFDTCHFQGHQVVLCDAVAAYASACQSQNVTVHPWRNVTFCPLSCPPNSHYNACAPGCTETCVNLPVYNCSRPCAEACQCDQGYILSGQTCVPQAECGCFYRGRYYNKHQMFYAHEQCLERCVCGGNGTVSCQKSSCGPGEACRVVNGVLGCHPVSYARCVATGDPHYSSFDSRWFDFQGACVYTLAKVCDRAEGQLMNFSVDTQNEQIANTKVSVIKNLTVTVYNLTISIRRGERQRVIVNNEFVTLPSSFGHQVTINQVGQSVQVQTDFGLRVLYDASYHAEVHVPSNYKGHVCGLCGNYNDNPADDFLLPNGTQSTSVNTFGQAWALPATGVQCGGESSPQQCDQTKAERYRRDDACGLMAAVTGPFSACHDQLNPEQHVINCVFDMCVTDGDRAMLCKNLQAYAIICQQAGIHIMPWRNSSFCPVDCPANSHYAQCSNNCMNTCASLSGSVNNCPDICMEGCQCDKGWLSDGDVCVLVGDCGCVHNGNYLKVGEVLVTDTCDMKCVCRTTGLLECVSQTCARGGICEVRDGYRDCYTDQGHCVFDAKDQLQSFDGVTGTVERPGAFQMAFLCDQESPDWFRVVLDVHACARNDSGNVTMVHVFFQDMIITVNNQWHSWVNGKKISYPFMPKEGVSVSYTNKAVIIEKVSTMRLTFSGTGEVVLSISTVLTDKVCGACGNFNGVTADDMTTSDGRNSTMMSLVASSWYAEDFFTCHV</sequence>
<dbReference type="Proteomes" id="UP001155660">
    <property type="component" value="Chromosome A15"/>
</dbReference>
<dbReference type="SMART" id="SM00216">
    <property type="entry name" value="VWD"/>
    <property type="match status" value="9"/>
</dbReference>
<feature type="chain" id="PRO_5040384949" evidence="4">
    <location>
        <begin position="22"/>
        <end position="3839"/>
    </location>
</feature>
<dbReference type="Pfam" id="PF17517">
    <property type="entry name" value="IgGFc_binding"/>
    <property type="match status" value="1"/>
</dbReference>
<protein>
    <submittedName>
        <fullName evidence="6">IgGFc-binding protein</fullName>
    </submittedName>
</protein>
<dbReference type="CDD" id="cd19941">
    <property type="entry name" value="TIL"/>
    <property type="match status" value="8"/>
</dbReference>
<feature type="domain" description="VWFD" evidence="5">
    <location>
        <begin position="1660"/>
        <end position="1841"/>
    </location>
</feature>
<feature type="domain" description="VWFD" evidence="5">
    <location>
        <begin position="2077"/>
        <end position="2263"/>
    </location>
</feature>
<keyword evidence="4" id="KW-0732">Signal</keyword>
<dbReference type="GO" id="GO:0005615">
    <property type="term" value="C:extracellular space"/>
    <property type="evidence" value="ECO:0007669"/>
    <property type="project" value="TreeGrafter"/>
</dbReference>
<feature type="domain" description="VWFD" evidence="5">
    <location>
        <begin position="462"/>
        <end position="644"/>
    </location>
</feature>
<dbReference type="Pfam" id="PF01826">
    <property type="entry name" value="TIL"/>
    <property type="match status" value="8"/>
</dbReference>
<dbReference type="Pfam" id="PF08742">
    <property type="entry name" value="C8"/>
    <property type="match status" value="8"/>
</dbReference>
<dbReference type="PANTHER" id="PTHR11339:SF244">
    <property type="entry name" value="IGGFC-BINDING PROTEIN"/>
    <property type="match status" value="1"/>
</dbReference>
<keyword evidence="3" id="KW-0325">Glycoprotein</keyword>
<dbReference type="InterPro" id="IPR001007">
    <property type="entry name" value="VWF_dom"/>
</dbReference>
<gene>
    <name evidence="6" type="primary">LOC109063431</name>
</gene>
<feature type="domain" description="VWFD" evidence="5">
    <location>
        <begin position="3663"/>
        <end position="3838"/>
    </location>
</feature>
<dbReference type="PROSITE" id="PS51233">
    <property type="entry name" value="VWFD"/>
    <property type="match status" value="9"/>
</dbReference>
<dbReference type="InterPro" id="IPR035234">
    <property type="entry name" value="IgGFc-bd_N"/>
</dbReference>
<feature type="domain" description="VWFD" evidence="5">
    <location>
        <begin position="2891"/>
        <end position="3069"/>
    </location>
</feature>
<reference evidence="6" key="1">
    <citation type="submission" date="2025-08" db="UniProtKB">
        <authorList>
            <consortium name="RefSeq"/>
        </authorList>
    </citation>
    <scope>IDENTIFICATION</scope>
    <source>
        <tissue evidence="6">Muscle</tissue>
    </source>
</reference>
<dbReference type="GeneID" id="109063431"/>
<dbReference type="GO" id="GO:0031012">
    <property type="term" value="C:extracellular matrix"/>
    <property type="evidence" value="ECO:0007669"/>
    <property type="project" value="TreeGrafter"/>
</dbReference>
<feature type="domain" description="VWFD" evidence="5">
    <location>
        <begin position="2498"/>
        <end position="2679"/>
    </location>
</feature>
<dbReference type="SMART" id="SM00832">
    <property type="entry name" value="C8"/>
    <property type="match status" value="8"/>
</dbReference>
<feature type="domain" description="VWFD" evidence="5">
    <location>
        <begin position="850"/>
        <end position="1030"/>
    </location>
</feature>
<dbReference type="SMART" id="SM00215">
    <property type="entry name" value="VWC_out"/>
    <property type="match status" value="5"/>
</dbReference>
<dbReference type="Pfam" id="PF12714">
    <property type="entry name" value="TILa"/>
    <property type="match status" value="6"/>
</dbReference>
<dbReference type="InterPro" id="IPR050780">
    <property type="entry name" value="Mucin_vWF_Thrombospondin_sf"/>
</dbReference>
<evidence type="ECO:0000313" key="6">
    <source>
        <dbReference type="RefSeq" id="XP_042627459.1"/>
    </source>
</evidence>